<feature type="chain" id="PRO_5025579827" evidence="9">
    <location>
        <begin position="22"/>
        <end position="1012"/>
    </location>
</feature>
<keyword evidence="6" id="KW-0325">Glycoprotein</keyword>
<dbReference type="GeneID" id="54575029"/>
<evidence type="ECO:0000256" key="3">
    <source>
        <dbReference type="ARBA" id="ARBA00022729"/>
    </source>
</evidence>
<keyword evidence="2" id="KW-0812">Transmembrane</keyword>
<feature type="domain" description="WSC" evidence="11">
    <location>
        <begin position="920"/>
        <end position="1011"/>
    </location>
</feature>
<evidence type="ECO:0000256" key="1">
    <source>
        <dbReference type="ARBA" id="ARBA00004167"/>
    </source>
</evidence>
<keyword evidence="12" id="KW-0575">Peroxidase</keyword>
<dbReference type="GO" id="GO:0004601">
    <property type="term" value="F:peroxidase activity"/>
    <property type="evidence" value="ECO:0007669"/>
    <property type="project" value="UniProtKB-KW"/>
</dbReference>
<dbReference type="Proteomes" id="UP000800094">
    <property type="component" value="Unassembled WGS sequence"/>
</dbReference>
<dbReference type="PROSITE" id="PS51212">
    <property type="entry name" value="WSC"/>
    <property type="match status" value="4"/>
</dbReference>
<dbReference type="PANTHER" id="PTHR24269:SF16">
    <property type="entry name" value="PROTEIN SLG1"/>
    <property type="match status" value="1"/>
</dbReference>
<keyword evidence="13" id="KW-1185">Reference proteome</keyword>
<sequence>MFSKSSLLAFLLACQQYGVAAQPSWPASIDELEDIMFLNSGYRARGFAAPVTPCSKGVSAGRITAAEWLRTIFHEAINGNVYDGKGGVDGSMQFELGNSENAGNFAPSTIGMFAPFLSSRLSLADIEAVGLYAAVRSCGGPAIPVRGGRVDAAAAGLSGFVPQPQNSAGIFANQFARLGLDTVGMIQIVACGHTIGGVHASENPDIINAGTFPNDFATMDTTPSTFDNAIATEYVAGTTNDPLVVGKSITTSRNSDTKVFAADRNVTIRTLQDATAFASACKTVFQKMIEVVPSSVTLTDPITPYTVKPYDLQLTLLGGGTNIKFTGDIRIRTSTLTNVALVQLVYKDRTGTAMSTPINTTPSGTASGFDDTFSFFGFSTELEADTSISSFNVLVTLTGGSTQVFDNNGNGFKVDDTIIYQSPQSCLDGSGKLTVVAAVRNGASSPSVKVVVKNAQASPNPVPSLSTATAAMATQSAVGSYQLYSAAYTLSGSQASSAVFGVFADSSSDNYKSPSGLPTACTPLGSSTPTSTPTSTAFAFQGCYYDAGAPRALGESGTTGDTMTVEKCATFCSSYQLFGLEYSKECYCGNTLDATSTIRALSDCNMPCGGDSAEICGAGNRISLYKNLKYSPPGNPTIAGYDYKGCYSEGSAGRALSDSATASDSMTVESCATFCNGAKYFGVEYGSECYCGGTLNEGSTLQTSTDCNMFCSGNSAEYCGAGNRLNIYEKAASSSSSTPTPTPTPSSTPSSSSVSSLSSSTTVSPDVSPSSSSVASSSSSSPTPTPTLTSSSTTVSSSTSSSSPSSTPTPTGPTYSGYSYTGCLTDSVTNRTLIGKSRAVSTNSYSDCASFCSGYQFFGLEYSAECYCANVLEYLEKNPDSDCSMTCSGDSSQSCGGPNRITVFNSTTLVQQPGNPSIPGYAYAGCYTDSVGARSLNDDYMFDSAMTVEKCATRCNGSKYFGMEYGGECYCGAAFANPSTKVADAECSMLCGGSTMEFCGAGNRLTVYEKDS</sequence>
<dbReference type="PANTHER" id="PTHR24269">
    <property type="entry name" value="KREMEN PROTEIN"/>
    <property type="match status" value="1"/>
</dbReference>
<feature type="domain" description="WSC" evidence="11">
    <location>
        <begin position="640"/>
        <end position="731"/>
    </location>
</feature>
<dbReference type="SUPFAM" id="SSF48113">
    <property type="entry name" value="Heme-dependent peroxidases"/>
    <property type="match status" value="1"/>
</dbReference>
<dbReference type="GO" id="GO:0005886">
    <property type="term" value="C:plasma membrane"/>
    <property type="evidence" value="ECO:0007669"/>
    <property type="project" value="TreeGrafter"/>
</dbReference>
<feature type="compositionally biased region" description="Low complexity" evidence="8">
    <location>
        <begin position="747"/>
        <end position="809"/>
    </location>
</feature>
<proteinExistence type="inferred from homology"/>
<dbReference type="AlphaFoldDB" id="A0A6A6IJ28"/>
<organism evidence="12 13">
    <name type="scientific">Trematosphaeria pertusa</name>
    <dbReference type="NCBI Taxonomy" id="390896"/>
    <lineage>
        <taxon>Eukaryota</taxon>
        <taxon>Fungi</taxon>
        <taxon>Dikarya</taxon>
        <taxon>Ascomycota</taxon>
        <taxon>Pezizomycotina</taxon>
        <taxon>Dothideomycetes</taxon>
        <taxon>Pleosporomycetidae</taxon>
        <taxon>Pleosporales</taxon>
        <taxon>Massarineae</taxon>
        <taxon>Trematosphaeriaceae</taxon>
        <taxon>Trematosphaeria</taxon>
    </lineage>
</organism>
<dbReference type="GO" id="GO:0006979">
    <property type="term" value="P:response to oxidative stress"/>
    <property type="evidence" value="ECO:0007669"/>
    <property type="project" value="InterPro"/>
</dbReference>
<reference evidence="12" key="1">
    <citation type="journal article" date="2020" name="Stud. Mycol.">
        <title>101 Dothideomycetes genomes: a test case for predicting lifestyles and emergence of pathogens.</title>
        <authorList>
            <person name="Haridas S."/>
            <person name="Albert R."/>
            <person name="Binder M."/>
            <person name="Bloem J."/>
            <person name="Labutti K."/>
            <person name="Salamov A."/>
            <person name="Andreopoulos B."/>
            <person name="Baker S."/>
            <person name="Barry K."/>
            <person name="Bills G."/>
            <person name="Bluhm B."/>
            <person name="Cannon C."/>
            <person name="Castanera R."/>
            <person name="Culley D."/>
            <person name="Daum C."/>
            <person name="Ezra D."/>
            <person name="Gonzalez J."/>
            <person name="Henrissat B."/>
            <person name="Kuo A."/>
            <person name="Liang C."/>
            <person name="Lipzen A."/>
            <person name="Lutzoni F."/>
            <person name="Magnuson J."/>
            <person name="Mondo S."/>
            <person name="Nolan M."/>
            <person name="Ohm R."/>
            <person name="Pangilinan J."/>
            <person name="Park H.-J."/>
            <person name="Ramirez L."/>
            <person name="Alfaro M."/>
            <person name="Sun H."/>
            <person name="Tritt A."/>
            <person name="Yoshinaga Y."/>
            <person name="Zwiers L.-H."/>
            <person name="Turgeon B."/>
            <person name="Goodwin S."/>
            <person name="Spatafora J."/>
            <person name="Crous P."/>
            <person name="Grigoriev I."/>
        </authorList>
    </citation>
    <scope>NUCLEOTIDE SEQUENCE</scope>
    <source>
        <strain evidence="12">CBS 122368</strain>
    </source>
</reference>
<evidence type="ECO:0000259" key="11">
    <source>
        <dbReference type="PROSITE" id="PS51212"/>
    </source>
</evidence>
<evidence type="ECO:0000256" key="7">
    <source>
        <dbReference type="RuleBase" id="RU004241"/>
    </source>
</evidence>
<dbReference type="EMBL" id="ML987194">
    <property type="protein sequence ID" value="KAF2250058.1"/>
    <property type="molecule type" value="Genomic_DNA"/>
</dbReference>
<feature type="signal peptide" evidence="9">
    <location>
        <begin position="1"/>
        <end position="21"/>
    </location>
</feature>
<evidence type="ECO:0000256" key="5">
    <source>
        <dbReference type="ARBA" id="ARBA00023136"/>
    </source>
</evidence>
<dbReference type="GO" id="GO:0020037">
    <property type="term" value="F:heme binding"/>
    <property type="evidence" value="ECO:0007669"/>
    <property type="project" value="InterPro"/>
</dbReference>
<dbReference type="PRINTS" id="PR00458">
    <property type="entry name" value="PEROXIDASE"/>
</dbReference>
<keyword evidence="4" id="KW-1133">Transmembrane helix</keyword>
<keyword evidence="3 9" id="KW-0732">Signal</keyword>
<comment type="similarity">
    <text evidence="7">Belongs to the peroxidase family.</text>
</comment>
<feature type="region of interest" description="Disordered" evidence="8">
    <location>
        <begin position="732"/>
        <end position="813"/>
    </location>
</feature>
<evidence type="ECO:0000256" key="2">
    <source>
        <dbReference type="ARBA" id="ARBA00022692"/>
    </source>
</evidence>
<dbReference type="InterPro" id="IPR002889">
    <property type="entry name" value="WSC_carb-bd"/>
</dbReference>
<accession>A0A6A6IJ28</accession>
<feature type="domain" description="WSC" evidence="11">
    <location>
        <begin position="817"/>
        <end position="907"/>
    </location>
</feature>
<feature type="domain" description="WSC" evidence="11">
    <location>
        <begin position="537"/>
        <end position="628"/>
    </location>
</feature>
<dbReference type="InterPro" id="IPR051836">
    <property type="entry name" value="Kremen_rcpt"/>
</dbReference>
<dbReference type="InterPro" id="IPR010255">
    <property type="entry name" value="Haem_peroxidase_sf"/>
</dbReference>
<dbReference type="PROSITE" id="PS50873">
    <property type="entry name" value="PEROXIDASE_4"/>
    <property type="match status" value="1"/>
</dbReference>
<name>A0A6A6IJ28_9PLEO</name>
<evidence type="ECO:0000256" key="8">
    <source>
        <dbReference type="SAM" id="MobiDB-lite"/>
    </source>
</evidence>
<evidence type="ECO:0000259" key="10">
    <source>
        <dbReference type="PROSITE" id="PS50873"/>
    </source>
</evidence>
<dbReference type="Pfam" id="PF00141">
    <property type="entry name" value="peroxidase"/>
    <property type="match status" value="1"/>
</dbReference>
<keyword evidence="5" id="KW-0472">Membrane</keyword>
<protein>
    <submittedName>
        <fullName evidence="12">Heme peroxidase</fullName>
    </submittedName>
</protein>
<evidence type="ECO:0000256" key="6">
    <source>
        <dbReference type="ARBA" id="ARBA00023180"/>
    </source>
</evidence>
<dbReference type="Pfam" id="PF01822">
    <property type="entry name" value="WSC"/>
    <property type="match status" value="4"/>
</dbReference>
<evidence type="ECO:0000313" key="12">
    <source>
        <dbReference type="EMBL" id="KAF2250058.1"/>
    </source>
</evidence>
<evidence type="ECO:0000256" key="9">
    <source>
        <dbReference type="SAM" id="SignalP"/>
    </source>
</evidence>
<keyword evidence="12" id="KW-0560">Oxidoreductase</keyword>
<dbReference type="RefSeq" id="XP_033685062.1">
    <property type="nucleotide sequence ID" value="XM_033821699.1"/>
</dbReference>
<evidence type="ECO:0000256" key="4">
    <source>
        <dbReference type="ARBA" id="ARBA00022989"/>
    </source>
</evidence>
<dbReference type="SMART" id="SM00321">
    <property type="entry name" value="WSC"/>
    <property type="match status" value="4"/>
</dbReference>
<dbReference type="Gene3D" id="1.10.520.10">
    <property type="match status" value="1"/>
</dbReference>
<gene>
    <name evidence="12" type="ORF">BU26DRAFT_295006</name>
</gene>
<dbReference type="OrthoDB" id="5985073at2759"/>
<dbReference type="InterPro" id="IPR002016">
    <property type="entry name" value="Haem_peroxidase"/>
</dbReference>
<feature type="domain" description="Plant heme peroxidase family profile" evidence="10">
    <location>
        <begin position="121"/>
        <end position="337"/>
    </location>
</feature>
<comment type="subcellular location">
    <subcellularLocation>
        <location evidence="1">Membrane</location>
        <topology evidence="1">Single-pass membrane protein</topology>
    </subcellularLocation>
</comment>
<evidence type="ECO:0000313" key="13">
    <source>
        <dbReference type="Proteomes" id="UP000800094"/>
    </source>
</evidence>